<keyword evidence="6" id="KW-1185">Reference proteome</keyword>
<evidence type="ECO:0000313" key="5">
    <source>
        <dbReference type="EMBL" id="KAF2498318.1"/>
    </source>
</evidence>
<feature type="compositionally biased region" description="Polar residues" evidence="4">
    <location>
        <begin position="279"/>
        <end position="300"/>
    </location>
</feature>
<comment type="similarity">
    <text evidence="1">Belongs to the OPA3 family.</text>
</comment>
<reference evidence="5" key="1">
    <citation type="journal article" date="2020" name="Stud. Mycol.">
        <title>101 Dothideomycetes genomes: a test case for predicting lifestyles and emergence of pathogens.</title>
        <authorList>
            <person name="Haridas S."/>
            <person name="Albert R."/>
            <person name="Binder M."/>
            <person name="Bloem J."/>
            <person name="Labutti K."/>
            <person name="Salamov A."/>
            <person name="Andreopoulos B."/>
            <person name="Baker S."/>
            <person name="Barry K."/>
            <person name="Bills G."/>
            <person name="Bluhm B."/>
            <person name="Cannon C."/>
            <person name="Castanera R."/>
            <person name="Culley D."/>
            <person name="Daum C."/>
            <person name="Ezra D."/>
            <person name="Gonzalez J."/>
            <person name="Henrissat B."/>
            <person name="Kuo A."/>
            <person name="Liang C."/>
            <person name="Lipzen A."/>
            <person name="Lutzoni F."/>
            <person name="Magnuson J."/>
            <person name="Mondo S."/>
            <person name="Nolan M."/>
            <person name="Ohm R."/>
            <person name="Pangilinan J."/>
            <person name="Park H.-J."/>
            <person name="Ramirez L."/>
            <person name="Alfaro M."/>
            <person name="Sun H."/>
            <person name="Tritt A."/>
            <person name="Yoshinaga Y."/>
            <person name="Zwiers L.-H."/>
            <person name="Turgeon B."/>
            <person name="Goodwin S."/>
            <person name="Spatafora J."/>
            <person name="Crous P."/>
            <person name="Grigoriev I."/>
        </authorList>
    </citation>
    <scope>NUCLEOTIDE SEQUENCE</scope>
    <source>
        <strain evidence="5">CBS 269.34</strain>
    </source>
</reference>
<dbReference type="Proteomes" id="UP000799750">
    <property type="component" value="Unassembled WGS sequence"/>
</dbReference>
<keyword evidence="2 3" id="KW-0175">Coiled coil</keyword>
<evidence type="ECO:0000256" key="3">
    <source>
        <dbReference type="SAM" id="Coils"/>
    </source>
</evidence>
<feature type="coiled-coil region" evidence="3">
    <location>
        <begin position="154"/>
        <end position="188"/>
    </location>
</feature>
<feature type="compositionally biased region" description="Basic and acidic residues" evidence="4">
    <location>
        <begin position="266"/>
        <end position="278"/>
    </location>
</feature>
<evidence type="ECO:0000256" key="4">
    <source>
        <dbReference type="SAM" id="MobiDB-lite"/>
    </source>
</evidence>
<organism evidence="5 6">
    <name type="scientific">Lophium mytilinum</name>
    <dbReference type="NCBI Taxonomy" id="390894"/>
    <lineage>
        <taxon>Eukaryota</taxon>
        <taxon>Fungi</taxon>
        <taxon>Dikarya</taxon>
        <taxon>Ascomycota</taxon>
        <taxon>Pezizomycotina</taxon>
        <taxon>Dothideomycetes</taxon>
        <taxon>Pleosporomycetidae</taxon>
        <taxon>Mytilinidiales</taxon>
        <taxon>Mytilinidiaceae</taxon>
        <taxon>Lophium</taxon>
    </lineage>
</organism>
<dbReference type="InterPro" id="IPR010754">
    <property type="entry name" value="OPA3-like"/>
</dbReference>
<dbReference type="GO" id="GO:0019216">
    <property type="term" value="P:regulation of lipid metabolic process"/>
    <property type="evidence" value="ECO:0007669"/>
    <property type="project" value="TreeGrafter"/>
</dbReference>
<dbReference type="PANTHER" id="PTHR12499">
    <property type="entry name" value="OPTIC ATROPHY 3 PROTEIN OPA3"/>
    <property type="match status" value="1"/>
</dbReference>
<dbReference type="EMBL" id="MU004185">
    <property type="protein sequence ID" value="KAF2498318.1"/>
    <property type="molecule type" value="Genomic_DNA"/>
</dbReference>
<name>A0A6A6R0M1_9PEZI</name>
<evidence type="ECO:0000313" key="6">
    <source>
        <dbReference type="Proteomes" id="UP000799750"/>
    </source>
</evidence>
<dbReference type="AlphaFoldDB" id="A0A6A6R0M1"/>
<evidence type="ECO:0000256" key="2">
    <source>
        <dbReference type="ARBA" id="ARBA00023054"/>
    </source>
</evidence>
<protein>
    <recommendedName>
        <fullName evidence="7">OPA3-domain-containing protein</fullName>
    </recommendedName>
</protein>
<proteinExistence type="inferred from homology"/>
<dbReference type="OrthoDB" id="2129069at2759"/>
<accession>A0A6A6R0M1</accession>
<dbReference type="GO" id="GO:0005739">
    <property type="term" value="C:mitochondrion"/>
    <property type="evidence" value="ECO:0007669"/>
    <property type="project" value="TreeGrafter"/>
</dbReference>
<sequence length="300" mass="33862">MSLTLKIGSLFVRTLAKPVANAIKRNAHEHERFRKVCVRFAQGLHRIDMHMRLGLLQDPAVIDRQIAREVAEAEARRKKLQAPTVKTEAETKADEALTAKEREAIKEKAKQAHKPRIRPLTEAKAIETGANFVSEAFVFSVAISVILFERWWSSRKEKGRRNEVQEELDAMKAEMTTLRNQMQEVAATHTPEPTSSKLLGFFKAKPENGATDGKTTSFSKADSKPLQHEIEAIKAEITTLRTQLDEVETHIQQHTPKLLEFWTTRPESHAETTVDAKTTEQPSSTEARPLTEPTTNPNQT</sequence>
<evidence type="ECO:0000256" key="1">
    <source>
        <dbReference type="ARBA" id="ARBA00007584"/>
    </source>
</evidence>
<evidence type="ECO:0008006" key="7">
    <source>
        <dbReference type="Google" id="ProtNLM"/>
    </source>
</evidence>
<gene>
    <name evidence="5" type="ORF">BU16DRAFT_558384</name>
</gene>
<feature type="region of interest" description="Disordered" evidence="4">
    <location>
        <begin position="261"/>
        <end position="300"/>
    </location>
</feature>
<dbReference type="PANTHER" id="PTHR12499:SF0">
    <property type="entry name" value="OPTIC ATROPHY 3 PROTEIN"/>
    <property type="match status" value="1"/>
</dbReference>
<dbReference type="Pfam" id="PF07047">
    <property type="entry name" value="OPA3"/>
    <property type="match status" value="1"/>
</dbReference>